<dbReference type="Proteomes" id="UP000077521">
    <property type="component" value="Unassembled WGS sequence"/>
</dbReference>
<gene>
    <name evidence="5" type="ORF">A4X13_0g3493</name>
</gene>
<evidence type="ECO:0000313" key="6">
    <source>
        <dbReference type="Proteomes" id="UP000077521"/>
    </source>
</evidence>
<protein>
    <submittedName>
        <fullName evidence="5">Uncharacterized protein</fullName>
    </submittedName>
</protein>
<keyword evidence="1" id="KW-0547">Nucleotide-binding</keyword>
<dbReference type="GO" id="GO:0005524">
    <property type="term" value="F:ATP binding"/>
    <property type="evidence" value="ECO:0007669"/>
    <property type="project" value="UniProtKB-KW"/>
</dbReference>
<dbReference type="PROSITE" id="PS51219">
    <property type="entry name" value="DPCK"/>
    <property type="match status" value="1"/>
</dbReference>
<feature type="region of interest" description="Disordered" evidence="3">
    <location>
        <begin position="188"/>
        <end position="214"/>
    </location>
</feature>
<dbReference type="SUPFAM" id="SSF52540">
    <property type="entry name" value="P-loop containing nucleoside triphosphate hydrolases"/>
    <property type="match status" value="1"/>
</dbReference>
<keyword evidence="4" id="KW-1133">Transmembrane helix</keyword>
<proteinExistence type="inferred from homology"/>
<dbReference type="PANTHER" id="PTHR10695:SF46">
    <property type="entry name" value="BIFUNCTIONAL COENZYME A SYNTHASE-RELATED"/>
    <property type="match status" value="1"/>
</dbReference>
<dbReference type="InterPro" id="IPR001977">
    <property type="entry name" value="Depp_CoAkinase"/>
</dbReference>
<comment type="caution">
    <text evidence="5">The sequence shown here is derived from an EMBL/GenBank/DDBJ whole genome shotgun (WGS) entry which is preliminary data.</text>
</comment>
<feature type="transmembrane region" description="Helical" evidence="4">
    <location>
        <begin position="237"/>
        <end position="259"/>
    </location>
</feature>
<evidence type="ECO:0000256" key="1">
    <source>
        <dbReference type="ARBA" id="ARBA00022741"/>
    </source>
</evidence>
<evidence type="ECO:0000313" key="5">
    <source>
        <dbReference type="EMBL" id="KAE8254252.1"/>
    </source>
</evidence>
<organism evidence="5 6">
    <name type="scientific">Tilletia indica</name>
    <dbReference type="NCBI Taxonomy" id="43049"/>
    <lineage>
        <taxon>Eukaryota</taxon>
        <taxon>Fungi</taxon>
        <taxon>Dikarya</taxon>
        <taxon>Basidiomycota</taxon>
        <taxon>Ustilaginomycotina</taxon>
        <taxon>Exobasidiomycetes</taxon>
        <taxon>Tilletiales</taxon>
        <taxon>Tilletiaceae</taxon>
        <taxon>Tilletia</taxon>
    </lineage>
</organism>
<dbReference type="CDD" id="cd02022">
    <property type="entry name" value="DPCK"/>
    <property type="match status" value="1"/>
</dbReference>
<dbReference type="Pfam" id="PF01121">
    <property type="entry name" value="CoaE"/>
    <property type="match status" value="1"/>
</dbReference>
<reference evidence="5" key="2">
    <citation type="journal article" date="2019" name="IMA Fungus">
        <title>Genome sequencing and comparison of five Tilletia species to identify candidate genes for the detection of regulated species infecting wheat.</title>
        <authorList>
            <person name="Nguyen H.D.T."/>
            <person name="Sultana T."/>
            <person name="Kesanakurti P."/>
            <person name="Hambleton S."/>
        </authorList>
    </citation>
    <scope>NUCLEOTIDE SEQUENCE</scope>
    <source>
        <strain evidence="5">DAOMC 236416</strain>
    </source>
</reference>
<name>A0A177TAP1_9BASI</name>
<feature type="compositionally biased region" description="Basic and acidic residues" evidence="3">
    <location>
        <begin position="272"/>
        <end position="282"/>
    </location>
</feature>
<dbReference type="Gene3D" id="3.40.50.300">
    <property type="entry name" value="P-loop containing nucleotide triphosphate hydrolases"/>
    <property type="match status" value="1"/>
</dbReference>
<keyword evidence="6" id="KW-1185">Reference proteome</keyword>
<reference evidence="5" key="1">
    <citation type="submission" date="2016-04" db="EMBL/GenBank/DDBJ databases">
        <authorList>
            <person name="Nguyen H.D."/>
            <person name="Samba Siva P."/>
            <person name="Cullis J."/>
            <person name="Levesque C.A."/>
            <person name="Hambleton S."/>
        </authorList>
    </citation>
    <scope>NUCLEOTIDE SEQUENCE</scope>
    <source>
        <strain evidence="5">DAOMC 236416</strain>
    </source>
</reference>
<dbReference type="AlphaFoldDB" id="A0A177TAP1"/>
<dbReference type="PANTHER" id="PTHR10695">
    <property type="entry name" value="DEPHOSPHO-COA KINASE-RELATED"/>
    <property type="match status" value="1"/>
</dbReference>
<keyword evidence="4" id="KW-0812">Transmembrane</keyword>
<evidence type="ECO:0000256" key="2">
    <source>
        <dbReference type="ARBA" id="ARBA00022840"/>
    </source>
</evidence>
<dbReference type="InterPro" id="IPR027417">
    <property type="entry name" value="P-loop_NTPase"/>
</dbReference>
<sequence>MLIVGLTGGIASGKSTVSHLLSDAHKIPLIDLDTLARAVVEPGTPALKAIVKHFGASILKEDGTLDRPSLGRIVFNDPAQRKVLNRITHSAVRKRMAWLLFLYWLRGSKVVVVDAPLLVEAGLWAFCGEIVVVWCSPQDQLNRMISRDGTSGLTEEDARSRLGSQLPLEDKLPYADVILDNSSALLADHSSRPSDASSPSAPIPTSGKSSRSSEALRAQVAELVQRWQQRTASIGGFAMWLLEWFVPPFGVAVGFVTILKRKEAIAHKRLNAEAAKRARAQDQEEQSSGGGKVDGAQETKKTA</sequence>
<evidence type="ECO:0000256" key="3">
    <source>
        <dbReference type="SAM" id="MobiDB-lite"/>
    </source>
</evidence>
<feature type="compositionally biased region" description="Low complexity" evidence="3">
    <location>
        <begin position="193"/>
        <end position="206"/>
    </location>
</feature>
<dbReference type="GO" id="GO:0015937">
    <property type="term" value="P:coenzyme A biosynthetic process"/>
    <property type="evidence" value="ECO:0007669"/>
    <property type="project" value="InterPro"/>
</dbReference>
<dbReference type="EMBL" id="LWDF02000197">
    <property type="protein sequence ID" value="KAE8254252.1"/>
    <property type="molecule type" value="Genomic_DNA"/>
</dbReference>
<keyword evidence="4" id="KW-0472">Membrane</keyword>
<feature type="region of interest" description="Disordered" evidence="3">
    <location>
        <begin position="272"/>
        <end position="303"/>
    </location>
</feature>
<dbReference type="HAMAP" id="MF_00376">
    <property type="entry name" value="Dephospho_CoA_kinase"/>
    <property type="match status" value="1"/>
</dbReference>
<accession>A0A177TAP1</accession>
<dbReference type="GO" id="GO:0004140">
    <property type="term" value="F:dephospho-CoA kinase activity"/>
    <property type="evidence" value="ECO:0007669"/>
    <property type="project" value="InterPro"/>
</dbReference>
<dbReference type="NCBIfam" id="TIGR00152">
    <property type="entry name" value="dephospho-CoA kinase"/>
    <property type="match status" value="1"/>
</dbReference>
<keyword evidence="2" id="KW-0067">ATP-binding</keyword>
<evidence type="ECO:0000256" key="4">
    <source>
        <dbReference type="SAM" id="Phobius"/>
    </source>
</evidence>